<evidence type="ECO:0000313" key="15">
    <source>
        <dbReference type="Proteomes" id="UP000037558"/>
    </source>
</evidence>
<dbReference type="GO" id="GO:0032049">
    <property type="term" value="P:cardiolipin biosynthetic process"/>
    <property type="evidence" value="ECO:0007669"/>
    <property type="project" value="UniProtKB-UniRule"/>
</dbReference>
<feature type="active site" evidence="11">
    <location>
        <position position="424"/>
    </location>
</feature>
<name>A0A0M0L555_9BACI</name>
<dbReference type="OrthoDB" id="9762009at2"/>
<comment type="function">
    <text evidence="11">Catalyzes the reversible phosphatidyl group transfer from one phosphatidylglycerol molecule to another to form cardiolipin (CL) (diphosphatidylglycerol) and glycerol.</text>
</comment>
<comment type="caution">
    <text evidence="14">The sequence shown here is derived from an EMBL/GenBank/DDBJ whole genome shotgun (WGS) entry which is preliminary data.</text>
</comment>
<evidence type="ECO:0000259" key="13">
    <source>
        <dbReference type="PROSITE" id="PS50035"/>
    </source>
</evidence>
<feature type="domain" description="PLD phosphodiesterase" evidence="13">
    <location>
        <begin position="240"/>
        <end position="267"/>
    </location>
</feature>
<dbReference type="FunFam" id="3.30.870.10:FF:000014">
    <property type="entry name" value="Cardiolipin synthase"/>
    <property type="match status" value="1"/>
</dbReference>
<dbReference type="PATRIC" id="fig|284581.3.peg.2109"/>
<feature type="transmembrane region" description="Helical" evidence="11">
    <location>
        <begin position="35"/>
        <end position="54"/>
    </location>
</feature>
<dbReference type="AlphaFoldDB" id="A0A0M0L555"/>
<sequence>MKTLEKRRIEFIFVVLIIASLYMIFFTQVDFWWKVGFWAVYVIIMATTIFSLMLENRTSHHTLLWMYVLIFIPVLGYIFYLYSGQLYLKGYLFQNKRKHDREALEKMSKKTHHPSLSNLNHHQQQFSDYAQRAALTTMNTCTKTRILKNGDETFGEIKKQLKAAKTYIHMEYYTFRSDELGTSIIDLLIEKAQEGVQVRFIFDAGGSITLAGADVERMKEAGINVYPFLPMKYGFFNQKFNFRNHRKIIVIDGEIGFVGGLNVGDEYLGRSEKFGFWRDTHMMLEGEAVQTLHAVFLLDWAYVSEEFLLEDKNFTKNCEVDEKGFVHIVASGPDTQEDIISDLYYTMMSCATKSIWIATPYFVPDTVIRTALRVAAKKGVQVRLMVPEINDGFLTQYGTRSYFPELLRYGVEIYCYQKGFTHQKVMIIDGDIASVGTANMDIRSFHLNFEVNAFLMETDSIKDLIQHYEDDLKDSVRVSPVQFYKRSVFERAKESFARLFSGIL</sequence>
<dbReference type="NCBIfam" id="TIGR04265">
    <property type="entry name" value="bac_cardiolipin"/>
    <property type="match status" value="1"/>
</dbReference>
<dbReference type="CDD" id="cd09110">
    <property type="entry name" value="PLDc_CLS_1"/>
    <property type="match status" value="1"/>
</dbReference>
<evidence type="ECO:0000256" key="2">
    <source>
        <dbReference type="ARBA" id="ARBA00022516"/>
    </source>
</evidence>
<evidence type="ECO:0000256" key="3">
    <source>
        <dbReference type="ARBA" id="ARBA00022679"/>
    </source>
</evidence>
<comment type="catalytic activity">
    <reaction evidence="11">
        <text>2 a 1,2-diacyl-sn-glycero-3-phospho-(1'-sn-glycerol) = a cardiolipin + glycerol</text>
        <dbReference type="Rhea" id="RHEA:31451"/>
        <dbReference type="ChEBI" id="CHEBI:17754"/>
        <dbReference type="ChEBI" id="CHEBI:62237"/>
        <dbReference type="ChEBI" id="CHEBI:64716"/>
    </reaction>
</comment>
<feature type="domain" description="PLD phosphodiesterase" evidence="13">
    <location>
        <begin position="417"/>
        <end position="444"/>
    </location>
</feature>
<dbReference type="InterPro" id="IPR022924">
    <property type="entry name" value="Cardiolipin_synthase"/>
</dbReference>
<dbReference type="PANTHER" id="PTHR21248">
    <property type="entry name" value="CARDIOLIPIN SYNTHASE"/>
    <property type="match status" value="1"/>
</dbReference>
<dbReference type="HAMAP" id="MF_01916">
    <property type="entry name" value="Cardiolipin_synth_Cls"/>
    <property type="match status" value="1"/>
</dbReference>
<dbReference type="Gene3D" id="3.30.870.10">
    <property type="entry name" value="Endonuclease Chain A"/>
    <property type="match status" value="2"/>
</dbReference>
<evidence type="ECO:0000256" key="4">
    <source>
        <dbReference type="ARBA" id="ARBA00022692"/>
    </source>
</evidence>
<dbReference type="GO" id="GO:0008808">
    <property type="term" value="F:cardiolipin synthase activity"/>
    <property type="evidence" value="ECO:0007669"/>
    <property type="project" value="UniProtKB-UniRule"/>
</dbReference>
<evidence type="ECO:0000256" key="5">
    <source>
        <dbReference type="ARBA" id="ARBA00022737"/>
    </source>
</evidence>
<dbReference type="RefSeq" id="WP_053401281.1">
    <property type="nucleotide sequence ID" value="NZ_JAUKEN010000001.1"/>
</dbReference>
<evidence type="ECO:0000256" key="10">
    <source>
        <dbReference type="ARBA" id="ARBA00023264"/>
    </source>
</evidence>
<proteinExistence type="inferred from homology"/>
<evidence type="ECO:0000256" key="8">
    <source>
        <dbReference type="ARBA" id="ARBA00023136"/>
    </source>
</evidence>
<keyword evidence="15" id="KW-1185">Reference proteome</keyword>
<dbReference type="SUPFAM" id="SSF56024">
    <property type="entry name" value="Phospholipase D/nuclease"/>
    <property type="match status" value="2"/>
</dbReference>
<dbReference type="CDD" id="cd09112">
    <property type="entry name" value="PLDc_CLS_2"/>
    <property type="match status" value="1"/>
</dbReference>
<reference evidence="15" key="1">
    <citation type="submission" date="2015-08" db="EMBL/GenBank/DDBJ databases">
        <title>Fjat-14210 dsm16467.</title>
        <authorList>
            <person name="Liu B."/>
            <person name="Wang J."/>
            <person name="Zhu Y."/>
            <person name="Liu G."/>
            <person name="Chen Q."/>
            <person name="Chen Z."/>
            <person name="Lan J."/>
            <person name="Che J."/>
            <person name="Ge C."/>
            <person name="Shi H."/>
            <person name="Pan Z."/>
            <person name="Liu X."/>
        </authorList>
    </citation>
    <scope>NUCLEOTIDE SEQUENCE [LARGE SCALE GENOMIC DNA]</scope>
    <source>
        <strain evidence="15">DSM 16467</strain>
    </source>
</reference>
<dbReference type="EMBL" id="LILC01000013">
    <property type="protein sequence ID" value="KOO46210.1"/>
    <property type="molecule type" value="Genomic_DNA"/>
</dbReference>
<gene>
    <name evidence="14" type="ORF">AMD01_10115</name>
</gene>
<keyword evidence="3 11" id="KW-0808">Transferase</keyword>
<feature type="active site" evidence="11">
    <location>
        <position position="422"/>
    </location>
</feature>
<feature type="transmembrane region" description="Helical" evidence="11">
    <location>
        <begin position="12"/>
        <end position="29"/>
    </location>
</feature>
<feature type="active site" evidence="11">
    <location>
        <position position="247"/>
    </location>
</feature>
<evidence type="ECO:0000256" key="9">
    <source>
        <dbReference type="ARBA" id="ARBA00023209"/>
    </source>
</evidence>
<organism evidence="14 15">
    <name type="scientific">Priestia koreensis</name>
    <dbReference type="NCBI Taxonomy" id="284581"/>
    <lineage>
        <taxon>Bacteria</taxon>
        <taxon>Bacillati</taxon>
        <taxon>Bacillota</taxon>
        <taxon>Bacilli</taxon>
        <taxon>Bacillales</taxon>
        <taxon>Bacillaceae</taxon>
        <taxon>Priestia</taxon>
    </lineage>
</organism>
<dbReference type="PANTHER" id="PTHR21248:SF20">
    <property type="entry name" value="CARDIOLIPIN SYNTHASE YWIE-RELATED"/>
    <property type="match status" value="1"/>
</dbReference>
<dbReference type="EC" id="2.7.8.-" evidence="11 12"/>
<evidence type="ECO:0000313" key="14">
    <source>
        <dbReference type="EMBL" id="KOO46210.1"/>
    </source>
</evidence>
<keyword evidence="4 11" id="KW-0812">Transmembrane</keyword>
<comment type="similarity">
    <text evidence="11">Belongs to the phospholipase D family. Cardiolipin synthase subfamily.</text>
</comment>
<evidence type="ECO:0000256" key="1">
    <source>
        <dbReference type="ARBA" id="ARBA00022475"/>
    </source>
</evidence>
<evidence type="ECO:0000256" key="12">
    <source>
        <dbReference type="NCBIfam" id="TIGR04265"/>
    </source>
</evidence>
<dbReference type="STRING" id="284581.AMD01_10115"/>
<dbReference type="InterPro" id="IPR030874">
    <property type="entry name" value="Cardiolipin_synth_Firmi"/>
</dbReference>
<evidence type="ECO:0000256" key="11">
    <source>
        <dbReference type="HAMAP-Rule" id="MF_01916"/>
    </source>
</evidence>
<keyword evidence="10 11" id="KW-1208">Phospholipid metabolism</keyword>
<dbReference type="InterPro" id="IPR025202">
    <property type="entry name" value="PLD-like_dom"/>
</dbReference>
<dbReference type="GO" id="GO:0005886">
    <property type="term" value="C:plasma membrane"/>
    <property type="evidence" value="ECO:0007669"/>
    <property type="project" value="UniProtKB-SubCell"/>
</dbReference>
<keyword evidence="7 11" id="KW-0443">Lipid metabolism</keyword>
<feature type="transmembrane region" description="Helical" evidence="11">
    <location>
        <begin position="63"/>
        <end position="82"/>
    </location>
</feature>
<dbReference type="InterPro" id="IPR001736">
    <property type="entry name" value="PLipase_D/transphosphatidylase"/>
</dbReference>
<dbReference type="Pfam" id="PF13091">
    <property type="entry name" value="PLDc_2"/>
    <property type="match status" value="2"/>
</dbReference>
<evidence type="ECO:0000256" key="7">
    <source>
        <dbReference type="ARBA" id="ARBA00023098"/>
    </source>
</evidence>
<dbReference type="Proteomes" id="UP000037558">
    <property type="component" value="Unassembled WGS sequence"/>
</dbReference>
<dbReference type="SMART" id="SM00155">
    <property type="entry name" value="PLDc"/>
    <property type="match status" value="2"/>
</dbReference>
<keyword evidence="6 11" id="KW-1133">Transmembrane helix</keyword>
<comment type="subcellular location">
    <subcellularLocation>
        <location evidence="11">Cell membrane</location>
        <topology evidence="11">Multi-pass membrane protein</topology>
    </subcellularLocation>
</comment>
<feature type="active site" evidence="11">
    <location>
        <position position="429"/>
    </location>
</feature>
<keyword evidence="2 11" id="KW-0444">Lipid biosynthesis</keyword>
<keyword evidence="8 11" id="KW-0472">Membrane</keyword>
<evidence type="ECO:0000256" key="6">
    <source>
        <dbReference type="ARBA" id="ARBA00022989"/>
    </source>
</evidence>
<keyword evidence="9 11" id="KW-0594">Phospholipid biosynthesis</keyword>
<dbReference type="PROSITE" id="PS50035">
    <property type="entry name" value="PLD"/>
    <property type="match status" value="2"/>
</dbReference>
<feature type="active site" evidence="11">
    <location>
        <position position="245"/>
    </location>
</feature>
<keyword evidence="5" id="KW-0677">Repeat</keyword>
<feature type="active site" evidence="11">
    <location>
        <position position="252"/>
    </location>
</feature>
<accession>A0A0M0L555</accession>
<protein>
    <recommendedName>
        <fullName evidence="11 12">Cardiolipin synthase</fullName>
        <shortName evidence="11">CL synthase</shortName>
        <ecNumber evidence="11 12">2.7.8.-</ecNumber>
    </recommendedName>
</protein>
<keyword evidence="1 11" id="KW-1003">Cell membrane</keyword>